<keyword evidence="1" id="KW-0653">Protein transport</keyword>
<dbReference type="SMART" id="SM00577">
    <property type="entry name" value="CPDc"/>
    <property type="match status" value="1"/>
</dbReference>
<keyword evidence="1" id="KW-0813">Transport</keyword>
<accession>A0A250WY04</accession>
<reference evidence="3 4" key="1">
    <citation type="submission" date="2017-08" db="EMBL/GenBank/DDBJ databases">
        <title>Acidophilic green algal genome provides insights into adaptation to an acidic environment.</title>
        <authorList>
            <person name="Hirooka S."/>
            <person name="Hirose Y."/>
            <person name="Kanesaki Y."/>
            <person name="Higuchi S."/>
            <person name="Fujiwara T."/>
            <person name="Onuma R."/>
            <person name="Era A."/>
            <person name="Ohbayashi R."/>
            <person name="Uzuka A."/>
            <person name="Nozaki H."/>
            <person name="Yoshikawa H."/>
            <person name="Miyagishima S.Y."/>
        </authorList>
    </citation>
    <scope>NUCLEOTIDE SEQUENCE [LARGE SCALE GENOMIC DNA]</scope>
    <source>
        <strain evidence="3 4">NIES-2499</strain>
    </source>
</reference>
<keyword evidence="1" id="KW-0809">Transit peptide</keyword>
<comment type="subunit">
    <text evidence="1">Component of the TIM23 complex.</text>
</comment>
<dbReference type="EMBL" id="BEGY01000013">
    <property type="protein sequence ID" value="GAX75665.1"/>
    <property type="molecule type" value="Genomic_DNA"/>
</dbReference>
<dbReference type="Proteomes" id="UP000232323">
    <property type="component" value="Unassembled WGS sequence"/>
</dbReference>
<dbReference type="GO" id="GO:0005744">
    <property type="term" value="C:TIM23 mitochondrial import inner membrane translocase complex"/>
    <property type="evidence" value="ECO:0007669"/>
    <property type="project" value="UniProtKB-UniRule"/>
</dbReference>
<dbReference type="Gene3D" id="3.40.50.1000">
    <property type="entry name" value="HAD superfamily/HAD-like"/>
    <property type="match status" value="1"/>
</dbReference>
<comment type="subcellular location">
    <subcellularLocation>
        <location evidence="1">Mitochondrion inner membrane</location>
        <topology evidence="1">Single-pass membrane protein</topology>
    </subcellularLocation>
</comment>
<dbReference type="SUPFAM" id="SSF56784">
    <property type="entry name" value="HAD-like"/>
    <property type="match status" value="1"/>
</dbReference>
<dbReference type="Pfam" id="PF03031">
    <property type="entry name" value="NIF"/>
    <property type="match status" value="1"/>
</dbReference>
<evidence type="ECO:0000259" key="2">
    <source>
        <dbReference type="PROSITE" id="PS50969"/>
    </source>
</evidence>
<comment type="function">
    <text evidence="1">Essential component of the TIM23 complex, a complex that mediates the translocation of transit peptide-containing proteins across the mitochondrial inner membrane.</text>
</comment>
<dbReference type="AlphaFoldDB" id="A0A250WY04"/>
<dbReference type="GO" id="GO:0015031">
    <property type="term" value="P:protein transport"/>
    <property type="evidence" value="ECO:0007669"/>
    <property type="project" value="UniProtKB-KW"/>
</dbReference>
<dbReference type="InterPro" id="IPR050365">
    <property type="entry name" value="TIM50"/>
</dbReference>
<evidence type="ECO:0000313" key="4">
    <source>
        <dbReference type="Proteomes" id="UP000232323"/>
    </source>
</evidence>
<sequence>MECGILEQSTDAGCRGPQVVSFQAAHTNHTTLLPPPPPSGKKTLVLDLDATLIDTLHSNQEGRCDPDFIYTDSSGCRAKIWKRPHLLEFLQAVSKDFEVVLFTAAGQRHADAVLSHLDPNGTLIHHRLYGHHTVPCPQWSWVKDLSKLGRDLSQTLIVDDCEAAVLFQRDNWVSIPAFSQWNMDCKEERALLDILTFLQNKVLPAADVREALALHENLSPILSSFLPHLLDQGHLMCSLFRHLSPPLKRKESTRFLLAASPRAAVWRKLSTITSLLKYSTLNGKAMDYVLVCLILTVCRACQ</sequence>
<dbReference type="InterPro" id="IPR023214">
    <property type="entry name" value="HAD_sf"/>
</dbReference>
<dbReference type="OrthoDB" id="277011at2759"/>
<organism evidence="3 4">
    <name type="scientific">Chlamydomonas eustigma</name>
    <dbReference type="NCBI Taxonomy" id="1157962"/>
    <lineage>
        <taxon>Eukaryota</taxon>
        <taxon>Viridiplantae</taxon>
        <taxon>Chlorophyta</taxon>
        <taxon>core chlorophytes</taxon>
        <taxon>Chlorophyceae</taxon>
        <taxon>CS clade</taxon>
        <taxon>Chlamydomonadales</taxon>
        <taxon>Chlamydomonadaceae</taxon>
        <taxon>Chlamydomonas</taxon>
    </lineage>
</organism>
<keyword evidence="1" id="KW-0811">Translocation</keyword>
<proteinExistence type="inferred from homology"/>
<keyword evidence="1" id="KW-0496">Mitochondrion</keyword>
<dbReference type="PANTHER" id="PTHR12210">
    <property type="entry name" value="DULLARD PROTEIN PHOSPHATASE"/>
    <property type="match status" value="1"/>
</dbReference>
<feature type="domain" description="FCP1 homology" evidence="2">
    <location>
        <begin position="37"/>
        <end position="201"/>
    </location>
</feature>
<keyword evidence="4" id="KW-1185">Reference proteome</keyword>
<comment type="similarity">
    <text evidence="1">Belongs to the TIM50 family.</text>
</comment>
<dbReference type="CDD" id="cd07521">
    <property type="entry name" value="HAD_FCP1-like"/>
    <property type="match status" value="1"/>
</dbReference>
<dbReference type="PROSITE" id="PS50969">
    <property type="entry name" value="FCP1"/>
    <property type="match status" value="1"/>
</dbReference>
<dbReference type="InterPro" id="IPR036412">
    <property type="entry name" value="HAD-like_sf"/>
</dbReference>
<evidence type="ECO:0000313" key="3">
    <source>
        <dbReference type="EMBL" id="GAX75665.1"/>
    </source>
</evidence>
<comment type="caution">
    <text evidence="3">The sequence shown here is derived from an EMBL/GenBank/DDBJ whole genome shotgun (WGS) entry which is preliminary data.</text>
</comment>
<evidence type="ECO:0000256" key="1">
    <source>
        <dbReference type="RuleBase" id="RU365079"/>
    </source>
</evidence>
<gene>
    <name evidence="3" type="ORF">CEUSTIGMA_g3109.t1</name>
</gene>
<dbReference type="STRING" id="1157962.A0A250WY04"/>
<dbReference type="InterPro" id="IPR004274">
    <property type="entry name" value="FCP1_dom"/>
</dbReference>
<protein>
    <recommendedName>
        <fullName evidence="1">Mitochondrial import inner membrane translocase subunit TIM50</fullName>
    </recommendedName>
</protein>
<name>A0A250WY04_9CHLO</name>